<dbReference type="PROSITE" id="PS50404">
    <property type="entry name" value="GST_NTER"/>
    <property type="match status" value="1"/>
</dbReference>
<feature type="domain" description="GST N-terminal" evidence="2">
    <location>
        <begin position="1"/>
        <end position="80"/>
    </location>
</feature>
<keyword evidence="5" id="KW-1185">Reference proteome</keyword>
<evidence type="ECO:0000313" key="5">
    <source>
        <dbReference type="Proteomes" id="UP001595897"/>
    </source>
</evidence>
<proteinExistence type="inferred from homology"/>
<feature type="domain" description="GST C-terminal" evidence="3">
    <location>
        <begin position="84"/>
        <end position="207"/>
    </location>
</feature>
<reference evidence="5" key="1">
    <citation type="journal article" date="2019" name="Int. J. Syst. Evol. Microbiol.">
        <title>The Global Catalogue of Microorganisms (GCM) 10K type strain sequencing project: providing services to taxonomists for standard genome sequencing and annotation.</title>
        <authorList>
            <consortium name="The Broad Institute Genomics Platform"/>
            <consortium name="The Broad Institute Genome Sequencing Center for Infectious Disease"/>
            <person name="Wu L."/>
            <person name="Ma J."/>
        </authorList>
    </citation>
    <scope>NUCLEOTIDE SEQUENCE [LARGE SCALE GENOMIC DNA]</scope>
    <source>
        <strain evidence="5">KACC 12507</strain>
    </source>
</reference>
<dbReference type="PROSITE" id="PS50405">
    <property type="entry name" value="GST_CTER"/>
    <property type="match status" value="1"/>
</dbReference>
<accession>A0ABV9LW22</accession>
<evidence type="ECO:0000256" key="1">
    <source>
        <dbReference type="RuleBase" id="RU003494"/>
    </source>
</evidence>
<name>A0ABV9LW22_9ALTE</name>
<dbReference type="SFLD" id="SFLDS00019">
    <property type="entry name" value="Glutathione_Transferase_(cytos"/>
    <property type="match status" value="1"/>
</dbReference>
<dbReference type="Proteomes" id="UP001595897">
    <property type="component" value="Unassembled WGS sequence"/>
</dbReference>
<evidence type="ECO:0000259" key="3">
    <source>
        <dbReference type="PROSITE" id="PS50405"/>
    </source>
</evidence>
<gene>
    <name evidence="4" type="ORF">ACFO4O_09240</name>
</gene>
<dbReference type="Pfam" id="PF00043">
    <property type="entry name" value="GST_C"/>
    <property type="match status" value="1"/>
</dbReference>
<dbReference type="InterPro" id="IPR004046">
    <property type="entry name" value="GST_C"/>
</dbReference>
<dbReference type="SUPFAM" id="SSF52833">
    <property type="entry name" value="Thioredoxin-like"/>
    <property type="match status" value="1"/>
</dbReference>
<dbReference type="InterPro" id="IPR036282">
    <property type="entry name" value="Glutathione-S-Trfase_C_sf"/>
</dbReference>
<dbReference type="PANTHER" id="PTHR44051">
    <property type="entry name" value="GLUTATHIONE S-TRANSFERASE-RELATED"/>
    <property type="match status" value="1"/>
</dbReference>
<protein>
    <submittedName>
        <fullName evidence="4">Glutathione S-transferase family protein</fullName>
    </submittedName>
</protein>
<dbReference type="InterPro" id="IPR040079">
    <property type="entry name" value="Glutathione_S-Trfase"/>
</dbReference>
<dbReference type="SFLD" id="SFLDG01150">
    <property type="entry name" value="Main.1:_Beta-like"/>
    <property type="match status" value="1"/>
</dbReference>
<organism evidence="4 5">
    <name type="scientific">Glaciecola siphonariae</name>
    <dbReference type="NCBI Taxonomy" id="521012"/>
    <lineage>
        <taxon>Bacteria</taxon>
        <taxon>Pseudomonadati</taxon>
        <taxon>Pseudomonadota</taxon>
        <taxon>Gammaproteobacteria</taxon>
        <taxon>Alteromonadales</taxon>
        <taxon>Alteromonadaceae</taxon>
        <taxon>Glaciecola</taxon>
    </lineage>
</organism>
<dbReference type="Pfam" id="PF02798">
    <property type="entry name" value="GST_N"/>
    <property type="match status" value="1"/>
</dbReference>
<dbReference type="InterPro" id="IPR004045">
    <property type="entry name" value="Glutathione_S-Trfase_N"/>
</dbReference>
<evidence type="ECO:0000313" key="4">
    <source>
        <dbReference type="EMBL" id="MFC4700339.1"/>
    </source>
</evidence>
<comment type="caution">
    <text evidence="4">The sequence shown here is derived from an EMBL/GenBank/DDBJ whole genome shotgun (WGS) entry which is preliminary data.</text>
</comment>
<dbReference type="SFLD" id="SFLDG00358">
    <property type="entry name" value="Main_(cytGST)"/>
    <property type="match status" value="1"/>
</dbReference>
<dbReference type="Gene3D" id="3.40.30.10">
    <property type="entry name" value="Glutaredoxin"/>
    <property type="match status" value="1"/>
</dbReference>
<dbReference type="CDD" id="cd03207">
    <property type="entry name" value="GST_C_8"/>
    <property type="match status" value="1"/>
</dbReference>
<dbReference type="SUPFAM" id="SSF47616">
    <property type="entry name" value="GST C-terminal domain-like"/>
    <property type="match status" value="1"/>
</dbReference>
<dbReference type="RefSeq" id="WP_382407667.1">
    <property type="nucleotide sequence ID" value="NZ_JBHSGU010000002.1"/>
</dbReference>
<dbReference type="InterPro" id="IPR036249">
    <property type="entry name" value="Thioredoxin-like_sf"/>
</dbReference>
<dbReference type="InterPro" id="IPR010987">
    <property type="entry name" value="Glutathione-S-Trfase_C-like"/>
</dbReference>
<comment type="similarity">
    <text evidence="1">Belongs to the GST superfamily.</text>
</comment>
<dbReference type="EMBL" id="JBHSGU010000002">
    <property type="protein sequence ID" value="MFC4700339.1"/>
    <property type="molecule type" value="Genomic_DNA"/>
</dbReference>
<dbReference type="CDD" id="cd03046">
    <property type="entry name" value="GST_N_GTT1_like"/>
    <property type="match status" value="1"/>
</dbReference>
<evidence type="ECO:0000259" key="2">
    <source>
        <dbReference type="PROSITE" id="PS50404"/>
    </source>
</evidence>
<sequence length="209" mass="23415">MIKIFSYPATRGVRITWACEELGLDYDYNVVNLYKGEHKQPAYLAITPTGKVPAIQDGDLVLAESGAIVTYLADKAQKLIPTVPSAERALFDQCMYFVLTELEQPLWTMAKHKFAYPEEKRIEQVVGLGQWEFEKALNIFSDLLGDKTYLLGDDFSVVDIIAGHTLSWAQGFKQNLGQENVAKYAARVLERPALARAREKEQAAKDAIA</sequence>
<dbReference type="PANTHER" id="PTHR44051:SF8">
    <property type="entry name" value="GLUTATHIONE S-TRANSFERASE GSTA"/>
    <property type="match status" value="1"/>
</dbReference>
<dbReference type="Gene3D" id="1.20.1050.10">
    <property type="match status" value="1"/>
</dbReference>